<dbReference type="PANTHER" id="PTHR46796">
    <property type="entry name" value="HTH-TYPE TRANSCRIPTIONAL ACTIVATOR RHAS-RELATED"/>
    <property type="match status" value="1"/>
</dbReference>
<organism evidence="5 6">
    <name type="scientific">Dawidia soli</name>
    <dbReference type="NCBI Taxonomy" id="2782352"/>
    <lineage>
        <taxon>Bacteria</taxon>
        <taxon>Pseudomonadati</taxon>
        <taxon>Bacteroidota</taxon>
        <taxon>Cytophagia</taxon>
        <taxon>Cytophagales</taxon>
        <taxon>Chryseotaleaceae</taxon>
        <taxon>Dawidia</taxon>
    </lineage>
</organism>
<evidence type="ECO:0000256" key="2">
    <source>
        <dbReference type="ARBA" id="ARBA00023125"/>
    </source>
</evidence>
<dbReference type="InterPro" id="IPR046532">
    <property type="entry name" value="DUF6597"/>
</dbReference>
<dbReference type="Pfam" id="PF20240">
    <property type="entry name" value="DUF6597"/>
    <property type="match status" value="1"/>
</dbReference>
<evidence type="ECO:0000313" key="6">
    <source>
        <dbReference type="Proteomes" id="UP001319180"/>
    </source>
</evidence>
<sequence length="277" mass="31474">MVFQEIKPSPTLKPFVKCFYFYESGPIDAFSDTVYPSGNTEVIFNLGNGHWQYQKSNDFYTTAPVELWGQITKPLVIRSSGANTMLGIRFYPHSMAYFFEEKMSALNNEVIDATDLFGPTLRTLHIKLQDSPDLETRIALLEQYLVGRLHVSAKRQAKLKFVGEIVNSLKYNFSTERIAAVSSRNNISPRYLAMLFSEYTGLPPKLLCKINRFNYSLNLIHSNEHDLTSIAYDSGYFDQSHFIKDFKLFTGLTPHAFTTNASALNLALAEQGKWSTS</sequence>
<keyword evidence="1" id="KW-0805">Transcription regulation</keyword>
<accession>A0AAP2D9Y8</accession>
<dbReference type="InterPro" id="IPR009057">
    <property type="entry name" value="Homeodomain-like_sf"/>
</dbReference>
<dbReference type="EMBL" id="JAHESC010000014">
    <property type="protein sequence ID" value="MBT1687176.1"/>
    <property type="molecule type" value="Genomic_DNA"/>
</dbReference>
<dbReference type="InterPro" id="IPR050204">
    <property type="entry name" value="AraC_XylS_family_regulators"/>
</dbReference>
<feature type="domain" description="HTH araC/xylS-type" evidence="4">
    <location>
        <begin position="163"/>
        <end position="260"/>
    </location>
</feature>
<dbReference type="InterPro" id="IPR018060">
    <property type="entry name" value="HTH_AraC"/>
</dbReference>
<evidence type="ECO:0000313" key="5">
    <source>
        <dbReference type="EMBL" id="MBT1687176.1"/>
    </source>
</evidence>
<dbReference type="RefSeq" id="WP_254090408.1">
    <property type="nucleotide sequence ID" value="NZ_JAHESC010000014.1"/>
</dbReference>
<name>A0AAP2D9Y8_9BACT</name>
<proteinExistence type="predicted"/>
<dbReference type="SMART" id="SM00342">
    <property type="entry name" value="HTH_ARAC"/>
    <property type="match status" value="1"/>
</dbReference>
<gene>
    <name evidence="5" type="ORF">KK078_11430</name>
</gene>
<dbReference type="GO" id="GO:0003700">
    <property type="term" value="F:DNA-binding transcription factor activity"/>
    <property type="evidence" value="ECO:0007669"/>
    <property type="project" value="InterPro"/>
</dbReference>
<keyword evidence="3" id="KW-0804">Transcription</keyword>
<dbReference type="PROSITE" id="PS01124">
    <property type="entry name" value="HTH_ARAC_FAMILY_2"/>
    <property type="match status" value="1"/>
</dbReference>
<evidence type="ECO:0000259" key="4">
    <source>
        <dbReference type="PROSITE" id="PS01124"/>
    </source>
</evidence>
<dbReference type="Gene3D" id="1.10.10.60">
    <property type="entry name" value="Homeodomain-like"/>
    <property type="match status" value="1"/>
</dbReference>
<keyword evidence="2" id="KW-0238">DNA-binding</keyword>
<dbReference type="AlphaFoldDB" id="A0AAP2D9Y8"/>
<protein>
    <submittedName>
        <fullName evidence="5">AraC family transcriptional regulator</fullName>
    </submittedName>
</protein>
<keyword evidence="6" id="KW-1185">Reference proteome</keyword>
<dbReference type="Proteomes" id="UP001319180">
    <property type="component" value="Unassembled WGS sequence"/>
</dbReference>
<dbReference type="GO" id="GO:0043565">
    <property type="term" value="F:sequence-specific DNA binding"/>
    <property type="evidence" value="ECO:0007669"/>
    <property type="project" value="InterPro"/>
</dbReference>
<comment type="caution">
    <text evidence="5">The sequence shown here is derived from an EMBL/GenBank/DDBJ whole genome shotgun (WGS) entry which is preliminary data.</text>
</comment>
<reference evidence="5 6" key="1">
    <citation type="submission" date="2021-05" db="EMBL/GenBank/DDBJ databases">
        <title>A Polyphasic approach of four new species of the genus Ohtaekwangia: Ohtaekwangia histidinii sp. nov., Ohtaekwangia cretensis sp. nov., Ohtaekwangia indiensis sp. nov., Ohtaekwangia reichenbachii sp. nov. from diverse environment.</title>
        <authorList>
            <person name="Octaviana S."/>
        </authorList>
    </citation>
    <scope>NUCLEOTIDE SEQUENCE [LARGE SCALE GENOMIC DNA]</scope>
    <source>
        <strain evidence="5 6">PWU37</strain>
    </source>
</reference>
<evidence type="ECO:0000256" key="1">
    <source>
        <dbReference type="ARBA" id="ARBA00023015"/>
    </source>
</evidence>
<dbReference type="Pfam" id="PF12833">
    <property type="entry name" value="HTH_18"/>
    <property type="match status" value="1"/>
</dbReference>
<dbReference type="PANTHER" id="PTHR46796:SF13">
    <property type="entry name" value="HTH-TYPE TRANSCRIPTIONAL ACTIVATOR RHAS"/>
    <property type="match status" value="1"/>
</dbReference>
<evidence type="ECO:0000256" key="3">
    <source>
        <dbReference type="ARBA" id="ARBA00023163"/>
    </source>
</evidence>
<dbReference type="SUPFAM" id="SSF46689">
    <property type="entry name" value="Homeodomain-like"/>
    <property type="match status" value="1"/>
</dbReference>